<dbReference type="PROSITE" id="PS00687">
    <property type="entry name" value="ALDEHYDE_DEHYDR_GLU"/>
    <property type="match status" value="1"/>
</dbReference>
<evidence type="ECO:0000313" key="6">
    <source>
        <dbReference type="EMBL" id="SDX58905.1"/>
    </source>
</evidence>
<gene>
    <name evidence="6" type="ORF">SAMN05443545_106135</name>
</gene>
<accession>A0A1H3CXP4</accession>
<dbReference type="Gene3D" id="3.40.605.10">
    <property type="entry name" value="Aldehyde Dehydrogenase, Chain A, domain 1"/>
    <property type="match status" value="1"/>
</dbReference>
<dbReference type="FunFam" id="3.40.309.10:FF:000012">
    <property type="entry name" value="Betaine aldehyde dehydrogenase"/>
    <property type="match status" value="1"/>
</dbReference>
<dbReference type="CDD" id="cd07112">
    <property type="entry name" value="ALDH_GABALDH-PuuC"/>
    <property type="match status" value="1"/>
</dbReference>
<evidence type="ECO:0000259" key="5">
    <source>
        <dbReference type="Pfam" id="PF00171"/>
    </source>
</evidence>
<comment type="similarity">
    <text evidence="1 4">Belongs to the aldehyde dehydrogenase family.</text>
</comment>
<keyword evidence="7" id="KW-1185">Reference proteome</keyword>
<evidence type="ECO:0000256" key="2">
    <source>
        <dbReference type="ARBA" id="ARBA00023002"/>
    </source>
</evidence>
<dbReference type="Gene3D" id="3.40.309.10">
    <property type="entry name" value="Aldehyde Dehydrogenase, Chain A, domain 2"/>
    <property type="match status" value="1"/>
</dbReference>
<dbReference type="Proteomes" id="UP000198500">
    <property type="component" value="Unassembled WGS sequence"/>
</dbReference>
<dbReference type="OrthoDB" id="9812625at2"/>
<evidence type="ECO:0000256" key="4">
    <source>
        <dbReference type="RuleBase" id="RU003345"/>
    </source>
</evidence>
<dbReference type="Pfam" id="PF00171">
    <property type="entry name" value="Aldedh"/>
    <property type="match status" value="1"/>
</dbReference>
<organism evidence="6 7">
    <name type="scientific">Aidingimonas halophila</name>
    <dbReference type="NCBI Taxonomy" id="574349"/>
    <lineage>
        <taxon>Bacteria</taxon>
        <taxon>Pseudomonadati</taxon>
        <taxon>Pseudomonadota</taxon>
        <taxon>Gammaproteobacteria</taxon>
        <taxon>Oceanospirillales</taxon>
        <taxon>Halomonadaceae</taxon>
        <taxon>Aidingimonas</taxon>
    </lineage>
</organism>
<dbReference type="InterPro" id="IPR015590">
    <property type="entry name" value="Aldehyde_DH_dom"/>
</dbReference>
<dbReference type="InterPro" id="IPR016162">
    <property type="entry name" value="Ald_DH_N"/>
</dbReference>
<dbReference type="InterPro" id="IPR016163">
    <property type="entry name" value="Ald_DH_C"/>
</dbReference>
<dbReference type="GO" id="GO:0004030">
    <property type="term" value="F:aldehyde dehydrogenase [NAD(P)+] activity"/>
    <property type="evidence" value="ECO:0007669"/>
    <property type="project" value="UniProtKB-ARBA"/>
</dbReference>
<dbReference type="AlphaFoldDB" id="A0A1H3CXP4"/>
<reference evidence="6 7" key="1">
    <citation type="submission" date="2016-10" db="EMBL/GenBank/DDBJ databases">
        <authorList>
            <person name="de Groot N.N."/>
        </authorList>
    </citation>
    <scope>NUCLEOTIDE SEQUENCE [LARGE SCALE GENOMIC DNA]</scope>
    <source>
        <strain evidence="6 7">DSM 19219</strain>
    </source>
</reference>
<evidence type="ECO:0000313" key="7">
    <source>
        <dbReference type="Proteomes" id="UP000198500"/>
    </source>
</evidence>
<dbReference type="SUPFAM" id="SSF53720">
    <property type="entry name" value="ALDH-like"/>
    <property type="match status" value="1"/>
</dbReference>
<feature type="active site" evidence="3">
    <location>
        <position position="254"/>
    </location>
</feature>
<sequence length="483" mass="52450">MLNNNALSNHLWVNGRACQARSGEQFECLSPRDGTLLTTVAAGDKADIDLAVSAARAAADDWSRLSPQERRQHLLHLVDLMESHREELAQLESRDTGKPITHARRDDIPLAIRCVRFYAEAIDKCYDQIAPTASDVLATIRREPLGVIGAVVPWNFPLMIACWKLAPALAVGNTVVLKPAEQSPLTAIRLAELATEAGLPDGVLNVVPGYGETAGASLGLHPDVDAISFTGSGAVGRLFQRYASDSNMKAVFLECGGKSPQIVFDDAENLDEVAAAVAQGICYNQGQVCSAGSRLLVQRSIADEFMQRVLAHVDRWQLGDPKDDSTTMGAMIERQHLARVQNLIDTGHEQGAELVYRGQSFDSLEGFYMPATVFDHVSRGMTIAQEEIFGPVLAVTRFDSDEEALAEANGTRYGLAAAVWTSSLSRAHRLSRDLKAGTVWVNNYDGSDITVPFGGFGESGNGRDKSLHALDKMSQLKTTWIKF</sequence>
<proteinExistence type="inferred from homology"/>
<dbReference type="InterPro" id="IPR016161">
    <property type="entry name" value="Ald_DH/histidinol_DH"/>
</dbReference>
<dbReference type="STRING" id="574349.SAMN05443545_106135"/>
<evidence type="ECO:0000256" key="1">
    <source>
        <dbReference type="ARBA" id="ARBA00009986"/>
    </source>
</evidence>
<name>A0A1H3CXP4_9GAMM</name>
<dbReference type="FunFam" id="3.40.605.10:FF:000001">
    <property type="entry name" value="Aldehyde dehydrogenase 1"/>
    <property type="match status" value="1"/>
</dbReference>
<dbReference type="PANTHER" id="PTHR11699">
    <property type="entry name" value="ALDEHYDE DEHYDROGENASE-RELATED"/>
    <property type="match status" value="1"/>
</dbReference>
<keyword evidence="2 4" id="KW-0560">Oxidoreductase</keyword>
<dbReference type="EMBL" id="FNNI01000006">
    <property type="protein sequence ID" value="SDX58905.1"/>
    <property type="molecule type" value="Genomic_DNA"/>
</dbReference>
<dbReference type="InterPro" id="IPR029510">
    <property type="entry name" value="Ald_DH_CS_GLU"/>
</dbReference>
<evidence type="ECO:0000256" key="3">
    <source>
        <dbReference type="PROSITE-ProRule" id="PRU10007"/>
    </source>
</evidence>
<dbReference type="RefSeq" id="WP_092570242.1">
    <property type="nucleotide sequence ID" value="NZ_BMXH01000005.1"/>
</dbReference>
<protein>
    <submittedName>
        <fullName evidence="6">Gamma-glutamyl-gamma-aminobutyraldehyde dehydrogenase</fullName>
    </submittedName>
</protein>
<feature type="domain" description="Aldehyde dehydrogenase" evidence="5">
    <location>
        <begin position="22"/>
        <end position="478"/>
    </location>
</feature>